<name>A0A9Q9Y0N8_CYPCA</name>
<dbReference type="PANTHER" id="PTHR12517">
    <property type="entry name" value="VACUOLAR PROTEIN SORTING-ASSOCIATED PROTEIN 13B"/>
    <property type="match status" value="1"/>
</dbReference>
<dbReference type="InterPro" id="IPR026854">
    <property type="entry name" value="VPS13_N"/>
</dbReference>
<dbReference type="OrthoDB" id="445152at2759"/>
<gene>
    <name evidence="4" type="primary">LOC109064587</name>
</gene>
<dbReference type="KEGG" id="ccar:109064587"/>
<dbReference type="Proteomes" id="UP001155660">
    <property type="component" value="Unplaced"/>
</dbReference>
<accession>A0A9Q9Y0N8</accession>
<keyword evidence="1" id="KW-0813">Transport</keyword>
<feature type="compositionally biased region" description="Polar residues" evidence="2">
    <location>
        <begin position="960"/>
        <end position="969"/>
    </location>
</feature>
<feature type="region of interest" description="Disordered" evidence="2">
    <location>
        <begin position="98"/>
        <end position="133"/>
    </location>
</feature>
<feature type="domain" description="Chorein N-terminal" evidence="3">
    <location>
        <begin position="1"/>
        <end position="1288"/>
    </location>
</feature>
<organism evidence="4">
    <name type="scientific">Cyprinus carpio</name>
    <name type="common">Common carp</name>
    <dbReference type="NCBI Taxonomy" id="7962"/>
    <lineage>
        <taxon>Eukaryota</taxon>
        <taxon>Metazoa</taxon>
        <taxon>Chordata</taxon>
        <taxon>Craniata</taxon>
        <taxon>Vertebrata</taxon>
        <taxon>Euteleostomi</taxon>
        <taxon>Actinopterygii</taxon>
        <taxon>Neopterygii</taxon>
        <taxon>Teleostei</taxon>
        <taxon>Ostariophysi</taxon>
        <taxon>Cypriniformes</taxon>
        <taxon>Cyprinidae</taxon>
        <taxon>Cyprininae</taxon>
        <taxon>Cyprinus</taxon>
    </lineage>
</organism>
<proteinExistence type="predicted"/>
<evidence type="ECO:0000256" key="2">
    <source>
        <dbReference type="SAM" id="MobiDB-lite"/>
    </source>
</evidence>
<reference evidence="4" key="1">
    <citation type="submission" date="2025-08" db="UniProtKB">
        <authorList>
            <consortium name="RefSeq"/>
        </authorList>
    </citation>
    <scope>IDENTIFICATION</scope>
    <source>
        <tissue evidence="4">Muscle</tissue>
    </source>
</reference>
<protein>
    <submittedName>
        <fullName evidence="4">Vacuolar protein sorting-associated protein 13B-like</fullName>
    </submittedName>
</protein>
<feature type="compositionally biased region" description="Polar residues" evidence="2">
    <location>
        <begin position="983"/>
        <end position="1010"/>
    </location>
</feature>
<dbReference type="GeneID" id="109064587"/>
<dbReference type="InterPro" id="IPR039782">
    <property type="entry name" value="VPS13B"/>
</dbReference>
<feature type="region of interest" description="Disordered" evidence="2">
    <location>
        <begin position="1228"/>
        <end position="1302"/>
    </location>
</feature>
<dbReference type="RefSeq" id="XP_042611464.1">
    <property type="nucleotide sequence ID" value="XM_042755530.1"/>
</dbReference>
<evidence type="ECO:0000313" key="4">
    <source>
        <dbReference type="RefSeq" id="XP_042611464.1"/>
    </source>
</evidence>
<sequence length="1302" mass="143980">MLESYVSPLLMSYVNRYIKNLKPSDLQLSLWGGDVVLSKLDLRLDVLEQELKLPFTFLSGHIHELRIHVPWTKLSSEPVVITINTMECILKLRDGATEDNESCTSSSTNRSTSESSKAASKPRRVQQAPSDPDLPPGYVQSLIRRVVNNVNIVVNNLILKYVEDDIVLSVNITSAECYTVDDLWDRAFMDIVAPELVLRKVINFSDCTVCLDKRNASGKIEFYQDPLLYKCSFRTRLHFTYDNINAKIPAVIKVHTMVESLKLSLTDQQLHISIRLTELRIDLHHRDAEKEESGSLRESVSGLMDASDPALTGQYFQGEDEDQGWMSWAWSFVPAIVSTGEEEGEGESGLYTDTPESGAARPPQSSPRDPIVSVGFYCTKASVTFKLTESCSESSYYSPQKLKSREVLSVEQEGITVEALMMGEPFFDCQVGVVGCRAVCLKGIMGVRDFEENMNRREEDAVFFRCGDTLSVKGMTYLTNSLFDYRSQQNNPIRTQTILKPKHATITDYLETYTENAGLQRYGAFYMDYLYTMENSSRVCVGLQDFPALRKDEPPLVQETSVKRIAVGPLDVQLHSSAVHRILKMAACTLDHEYQPYCRPQPDVVEECVSVLPEQVSALEEFIPSRQTSVTLMRATVTVPAAEYNLLHLLLPVLLGHKVSAAQTSVPQFQLLRPLPALQLQFERITFEHSVPMYEQEVTRAASSLNQPSDTLLHHCYTHCYLKVFELQAGLTVIDSEGVFQTLIPIIPSFSTALYGKQLRLPAYWGRKPSVPVCECVFELPQVCVQATRAQVLLLQCMYHSWTHSVGGGACSSISDSLISHAYKTPGVKPVCSAPVLEVCVQRVELKVCVRPALLCVSGTLGAMKVCARTPGVCEGQKDQLVPLVQGPSDTTDLHTSRWLSGSRKPASLLSPDLLQISLQLPQQEHVHSPGAVLLVSVQGIAVSVDPVLSSWLLFQPQRTSGNRQTPQVSMVMKKRREDEASVGSTPLTKQPSNQASDYTSSPVKTKTVTESRPLSVPVKVFPSSEECHLSPEEHMKNLITHTWNAVKHLTLQVDLQSCCVFMPSDSLPSPSTLVCGDIPGTVRSWYHSQACMPGTLVLCLPQISVLSAGHRRMEPLQDVPFTVPRPVLEEGDAFPWTVCVSRLSVYSLLGQQRSLSVLEPVGCTSTLALTAPKLQPDSKDTFIMCLHVDLQPVQLKCSNPQVQLVYGLWCRWSQIFSVFDQMQSRGAQRASAGFPESSDPPAGPSSPVHSSVGTIPPDTSTYSPSADLGSPTEGDSAHTEEPAAGETMTLEQKTCSISCPS</sequence>
<feature type="compositionally biased region" description="Low complexity" evidence="2">
    <location>
        <begin position="102"/>
        <end position="116"/>
    </location>
</feature>
<dbReference type="Pfam" id="PF12624">
    <property type="entry name" value="VPS13_N"/>
    <property type="match status" value="1"/>
</dbReference>
<evidence type="ECO:0000256" key="1">
    <source>
        <dbReference type="ARBA" id="ARBA00022448"/>
    </source>
</evidence>
<feature type="compositionally biased region" description="Polar residues" evidence="2">
    <location>
        <begin position="1248"/>
        <end position="1265"/>
    </location>
</feature>
<feature type="region of interest" description="Disordered" evidence="2">
    <location>
        <begin position="960"/>
        <end position="1010"/>
    </location>
</feature>
<feature type="compositionally biased region" description="Polar residues" evidence="2">
    <location>
        <begin position="1290"/>
        <end position="1302"/>
    </location>
</feature>
<evidence type="ECO:0000259" key="3">
    <source>
        <dbReference type="Pfam" id="PF12624"/>
    </source>
</evidence>
<feature type="region of interest" description="Disordered" evidence="2">
    <location>
        <begin position="341"/>
        <end position="368"/>
    </location>
</feature>
<dbReference type="PANTHER" id="PTHR12517:SF0">
    <property type="entry name" value="INTERMEMBRANE LIPID TRANSFER PROTEIN VPS13B"/>
    <property type="match status" value="1"/>
</dbReference>